<feature type="transmembrane region" description="Helical" evidence="1">
    <location>
        <begin position="231"/>
        <end position="249"/>
    </location>
</feature>
<feature type="transmembrane region" description="Helical" evidence="1">
    <location>
        <begin position="368"/>
        <end position="391"/>
    </location>
</feature>
<gene>
    <name evidence="2" type="ORF">GFC30_486</name>
</gene>
<dbReference type="EMBL" id="CP015438">
    <property type="protein sequence ID" value="ANB61166.1"/>
    <property type="molecule type" value="Genomic_DNA"/>
</dbReference>
<sequence length="464" mass="52542">MLYVVIWLIVLVVSTGLFRYVSGSLSVVKPNLVSLVYYYSLLISSFIGSLLIVLGIDHYYMTEKLFRPEEYRVIGFAVVCFVMVCLPLAMLFISQVCGFHPKHEFHRYLKSPVQPIGANGNEFFYWFLVLSIVSILAILYTIWKTPQVPIFALLIGHGDTSLAELRIAASMHFKGNVLFRNIFALSLTPLLSLIAYIFAVFTNEARWKLLFLILFAGAVFVNIYDLAKSPIFFYLIMFLLVRIYIGKTKLSSAKVLAYGIVGGIALVGMYIIIQGVHDAESFLSYNKGPIGRMIFAQIAPTFLHLNLFGEALPFLHGRSLPSILTNLFDVDNVRSARMVMAHVFPERIEDGTGGVLNTLFVAEAYANFGYLGIIVGTVYIGIMIQLLYICFLRLPKNPVFVSLFIYFSVNIPRTIVGGFTDFLFNPIWVLLVILFGGIVLFLRVKEDVWLWFEKRGMLKKIRVR</sequence>
<feature type="transmembrane region" description="Helical" evidence="1">
    <location>
        <begin position="255"/>
        <end position="273"/>
    </location>
</feature>
<accession>A0A160F486</accession>
<dbReference type="AlphaFoldDB" id="A0A160F486"/>
<reference evidence="2 3" key="1">
    <citation type="journal article" date="2006" name="Syst. Appl. Microbiol.">
        <title>Anoxybacillus amylolyticus sp. nov., a thermophilic amylase producing bacterium isolated from Mount Rittmann (Antarctica).</title>
        <authorList>
            <person name="Poli A."/>
            <person name="Esposito E."/>
            <person name="Lama L."/>
            <person name="Orlando P."/>
            <person name="Nicolaus G."/>
            <person name="de Appolonia F."/>
            <person name="Gambacorta A."/>
            <person name="Nicolaus B."/>
        </authorList>
    </citation>
    <scope>NUCLEOTIDE SEQUENCE [LARGE SCALE GENOMIC DNA]</scope>
    <source>
        <strain evidence="2 3">DSM 15939</strain>
    </source>
</reference>
<feature type="transmembrane region" description="Helical" evidence="1">
    <location>
        <begin position="422"/>
        <end position="442"/>
    </location>
</feature>
<evidence type="ECO:0000313" key="2">
    <source>
        <dbReference type="EMBL" id="ANB61166.1"/>
    </source>
</evidence>
<keyword evidence="1" id="KW-1133">Transmembrane helix</keyword>
<dbReference type="KEGG" id="aamy:GFC30_486"/>
<evidence type="ECO:0000313" key="3">
    <source>
        <dbReference type="Proteomes" id="UP000076865"/>
    </source>
</evidence>
<feature type="transmembrane region" description="Helical" evidence="1">
    <location>
        <begin position="182"/>
        <end position="201"/>
    </location>
</feature>
<dbReference type="OrthoDB" id="6199500at2"/>
<evidence type="ECO:0000256" key="1">
    <source>
        <dbReference type="SAM" id="Phobius"/>
    </source>
</evidence>
<feature type="transmembrane region" description="Helical" evidence="1">
    <location>
        <begin position="207"/>
        <end position="224"/>
    </location>
</feature>
<feature type="transmembrane region" description="Helical" evidence="1">
    <location>
        <begin position="36"/>
        <end position="61"/>
    </location>
</feature>
<feature type="transmembrane region" description="Helical" evidence="1">
    <location>
        <begin position="123"/>
        <end position="143"/>
    </location>
</feature>
<protein>
    <submittedName>
        <fullName evidence="2">Oligosaccharide repeat unit polymerase family protein</fullName>
    </submittedName>
</protein>
<dbReference type="RefSeq" id="WP_066322736.1">
    <property type="nucleotide sequence ID" value="NZ_CP015438.1"/>
</dbReference>
<dbReference type="PATRIC" id="fig|294699.3.peg.480"/>
<keyword evidence="1" id="KW-0812">Transmembrane</keyword>
<keyword evidence="3" id="KW-1185">Reference proteome</keyword>
<organism evidence="2 3">
    <name type="scientific">Anoxybacteroides amylolyticum</name>
    <dbReference type="NCBI Taxonomy" id="294699"/>
    <lineage>
        <taxon>Bacteria</taxon>
        <taxon>Bacillati</taxon>
        <taxon>Bacillota</taxon>
        <taxon>Bacilli</taxon>
        <taxon>Bacillales</taxon>
        <taxon>Anoxybacillaceae</taxon>
        <taxon>Anoxybacteroides</taxon>
    </lineage>
</organism>
<dbReference type="NCBIfam" id="TIGR04370">
    <property type="entry name" value="glyco_rpt_poly"/>
    <property type="match status" value="1"/>
</dbReference>
<name>A0A160F486_9BACL</name>
<dbReference type="Proteomes" id="UP000076865">
    <property type="component" value="Chromosome"/>
</dbReference>
<feature type="transmembrane region" description="Helical" evidence="1">
    <location>
        <begin position="398"/>
        <end position="416"/>
    </location>
</feature>
<proteinExistence type="predicted"/>
<feature type="transmembrane region" description="Helical" evidence="1">
    <location>
        <begin position="73"/>
        <end position="93"/>
    </location>
</feature>
<keyword evidence="1" id="KW-0472">Membrane</keyword>